<accession>A0A409XEJ2</accession>
<dbReference type="OrthoDB" id="442087at2759"/>
<dbReference type="Pfam" id="PF00226">
    <property type="entry name" value="DnaJ"/>
    <property type="match status" value="1"/>
</dbReference>
<dbReference type="AlphaFoldDB" id="A0A409XEJ2"/>
<dbReference type="Gene3D" id="1.10.287.110">
    <property type="entry name" value="DnaJ domain"/>
    <property type="match status" value="1"/>
</dbReference>
<dbReference type="InterPro" id="IPR036869">
    <property type="entry name" value="J_dom_sf"/>
</dbReference>
<protein>
    <recommendedName>
        <fullName evidence="1">J domain-containing protein</fullName>
    </recommendedName>
</protein>
<proteinExistence type="predicted"/>
<dbReference type="Proteomes" id="UP000283269">
    <property type="component" value="Unassembled WGS sequence"/>
</dbReference>
<dbReference type="STRING" id="93625.A0A409XEJ2"/>
<dbReference type="PROSITE" id="PS50076">
    <property type="entry name" value="DNAJ_2"/>
    <property type="match status" value="1"/>
</dbReference>
<dbReference type="InterPro" id="IPR001623">
    <property type="entry name" value="DnaJ_domain"/>
</dbReference>
<dbReference type="SUPFAM" id="SSF46565">
    <property type="entry name" value="Chaperone J-domain"/>
    <property type="match status" value="1"/>
</dbReference>
<sequence>MRRSANSLGVDDALSILGLEKGVTLEAEAVKTAYKQENARTHIRDCQMSLRTHPDKNPDNPEATAEFQRVGEAYRVLVEHLDGSSDTSIPRGGPFFNFNPFHHHHHHPYDHGYEMSDDEDDFYEYYDDDYFDDEEEDLTQFYM</sequence>
<comment type="caution">
    <text evidence="2">The sequence shown here is derived from an EMBL/GenBank/DDBJ whole genome shotgun (WGS) entry which is preliminary data.</text>
</comment>
<gene>
    <name evidence="2" type="ORF">CVT25_006536</name>
</gene>
<name>A0A409XEJ2_PSICY</name>
<evidence type="ECO:0000259" key="1">
    <source>
        <dbReference type="PROSITE" id="PS50076"/>
    </source>
</evidence>
<keyword evidence="3" id="KW-1185">Reference proteome</keyword>
<dbReference type="InParanoid" id="A0A409XEJ2"/>
<dbReference type="SMART" id="SM00271">
    <property type="entry name" value="DnaJ"/>
    <property type="match status" value="1"/>
</dbReference>
<organism evidence="2 3">
    <name type="scientific">Psilocybe cyanescens</name>
    <dbReference type="NCBI Taxonomy" id="93625"/>
    <lineage>
        <taxon>Eukaryota</taxon>
        <taxon>Fungi</taxon>
        <taxon>Dikarya</taxon>
        <taxon>Basidiomycota</taxon>
        <taxon>Agaricomycotina</taxon>
        <taxon>Agaricomycetes</taxon>
        <taxon>Agaricomycetidae</taxon>
        <taxon>Agaricales</taxon>
        <taxon>Agaricineae</taxon>
        <taxon>Strophariaceae</taxon>
        <taxon>Psilocybe</taxon>
    </lineage>
</organism>
<evidence type="ECO:0000313" key="2">
    <source>
        <dbReference type="EMBL" id="PPQ89165.1"/>
    </source>
</evidence>
<reference evidence="2 3" key="1">
    <citation type="journal article" date="2018" name="Evol. Lett.">
        <title>Horizontal gene cluster transfer increased hallucinogenic mushroom diversity.</title>
        <authorList>
            <person name="Reynolds H.T."/>
            <person name="Vijayakumar V."/>
            <person name="Gluck-Thaler E."/>
            <person name="Korotkin H.B."/>
            <person name="Matheny P.B."/>
            <person name="Slot J.C."/>
        </authorList>
    </citation>
    <scope>NUCLEOTIDE SEQUENCE [LARGE SCALE GENOMIC DNA]</scope>
    <source>
        <strain evidence="2 3">2631</strain>
    </source>
</reference>
<feature type="domain" description="J" evidence="1">
    <location>
        <begin position="12"/>
        <end position="82"/>
    </location>
</feature>
<dbReference type="CDD" id="cd06257">
    <property type="entry name" value="DnaJ"/>
    <property type="match status" value="1"/>
</dbReference>
<evidence type="ECO:0000313" key="3">
    <source>
        <dbReference type="Proteomes" id="UP000283269"/>
    </source>
</evidence>
<dbReference type="EMBL" id="NHYD01001946">
    <property type="protein sequence ID" value="PPQ89165.1"/>
    <property type="molecule type" value="Genomic_DNA"/>
</dbReference>